<dbReference type="Proteomes" id="UP000584824">
    <property type="component" value="Unassembled WGS sequence"/>
</dbReference>
<feature type="transmembrane region" description="Helical" evidence="4">
    <location>
        <begin position="583"/>
        <end position="600"/>
    </location>
</feature>
<dbReference type="SUPFAM" id="SSF54862">
    <property type="entry name" value="4Fe-4S ferredoxins"/>
    <property type="match status" value="1"/>
</dbReference>
<dbReference type="PANTHER" id="PTHR30224">
    <property type="entry name" value="ELECTRON TRANSPORT PROTEIN"/>
    <property type="match status" value="1"/>
</dbReference>
<protein>
    <submittedName>
        <fullName evidence="7">Transcriptional regulator of nitric oxide reductase</fullName>
    </submittedName>
</protein>
<keyword evidence="4" id="KW-1133">Transmembrane helix</keyword>
<reference evidence="7 8" key="1">
    <citation type="submission" date="2020-08" db="EMBL/GenBank/DDBJ databases">
        <title>Genomic Encyclopedia of Type Strains, Phase IV (KMG-IV): sequencing the most valuable type-strain genomes for metagenomic binning, comparative biology and taxonomic classification.</title>
        <authorList>
            <person name="Goeker M."/>
        </authorList>
    </citation>
    <scope>NUCLEOTIDE SEQUENCE [LARGE SCALE GENOMIC DNA]</scope>
    <source>
        <strain evidence="7 8">DSM 26385</strain>
    </source>
</reference>
<dbReference type="RefSeq" id="WP_183793507.1">
    <property type="nucleotide sequence ID" value="NZ_JACIDU010000012.1"/>
</dbReference>
<dbReference type="EMBL" id="JACIDU010000012">
    <property type="protein sequence ID" value="MBB4104417.1"/>
    <property type="molecule type" value="Genomic_DNA"/>
</dbReference>
<dbReference type="InterPro" id="IPR011399">
    <property type="entry name" value="NosR"/>
</dbReference>
<feature type="transmembrane region" description="Helical" evidence="4">
    <location>
        <begin position="460"/>
        <end position="481"/>
    </location>
</feature>
<feature type="transmembrane region" description="Helical" evidence="4">
    <location>
        <begin position="542"/>
        <end position="562"/>
    </location>
</feature>
<dbReference type="GO" id="GO:0003677">
    <property type="term" value="F:DNA binding"/>
    <property type="evidence" value="ECO:0007669"/>
    <property type="project" value="InterPro"/>
</dbReference>
<evidence type="ECO:0000256" key="4">
    <source>
        <dbReference type="SAM" id="Phobius"/>
    </source>
</evidence>
<dbReference type="AlphaFoldDB" id="A0A7W6K5I9"/>
<comment type="caution">
    <text evidence="7">The sequence shown here is derived from an EMBL/GenBank/DDBJ whole genome shotgun (WGS) entry which is preliminary data.</text>
</comment>
<dbReference type="PANTHER" id="PTHR30224:SF4">
    <property type="entry name" value="ELECTRON TRANSPORT PROTEIN YCCM-RELATED"/>
    <property type="match status" value="1"/>
</dbReference>
<dbReference type="InterPro" id="IPR017896">
    <property type="entry name" value="4Fe4S_Fe-S-bd"/>
</dbReference>
<dbReference type="GO" id="GO:0010181">
    <property type="term" value="F:FMN binding"/>
    <property type="evidence" value="ECO:0007669"/>
    <property type="project" value="InterPro"/>
</dbReference>
<keyword evidence="2" id="KW-1003">Cell membrane</keyword>
<feature type="domain" description="FMN-binding" evidence="6">
    <location>
        <begin position="76"/>
        <end position="174"/>
    </location>
</feature>
<dbReference type="SMART" id="SM00900">
    <property type="entry name" value="FMN_bind"/>
    <property type="match status" value="1"/>
</dbReference>
<dbReference type="GO" id="GO:0005886">
    <property type="term" value="C:plasma membrane"/>
    <property type="evidence" value="ECO:0007669"/>
    <property type="project" value="UniProtKB-SubCell"/>
</dbReference>
<proteinExistence type="predicted"/>
<dbReference type="InterPro" id="IPR052378">
    <property type="entry name" value="NosR_regulator"/>
</dbReference>
<evidence type="ECO:0000313" key="8">
    <source>
        <dbReference type="Proteomes" id="UP000584824"/>
    </source>
</evidence>
<feature type="signal peptide" evidence="5">
    <location>
        <begin position="1"/>
        <end position="24"/>
    </location>
</feature>
<organism evidence="7 8">
    <name type="scientific">Allorhizobium borbori</name>
    <dbReference type="NCBI Taxonomy" id="485907"/>
    <lineage>
        <taxon>Bacteria</taxon>
        <taxon>Pseudomonadati</taxon>
        <taxon>Pseudomonadota</taxon>
        <taxon>Alphaproteobacteria</taxon>
        <taxon>Hyphomicrobiales</taxon>
        <taxon>Rhizobiaceae</taxon>
        <taxon>Rhizobium/Agrobacterium group</taxon>
        <taxon>Allorhizobium</taxon>
    </lineage>
</organism>
<keyword evidence="4" id="KW-0812">Transmembrane</keyword>
<dbReference type="InterPro" id="IPR007329">
    <property type="entry name" value="FMN-bd"/>
</dbReference>
<comment type="subcellular location">
    <subcellularLocation>
        <location evidence="1">Cell membrane</location>
    </subcellularLocation>
</comment>
<keyword evidence="8" id="KW-1185">Reference proteome</keyword>
<gene>
    <name evidence="7" type="ORF">GGQ66_002994</name>
</gene>
<evidence type="ECO:0000259" key="6">
    <source>
        <dbReference type="SMART" id="SM00900"/>
    </source>
</evidence>
<evidence type="ECO:0000256" key="1">
    <source>
        <dbReference type="ARBA" id="ARBA00004236"/>
    </source>
</evidence>
<evidence type="ECO:0000256" key="2">
    <source>
        <dbReference type="ARBA" id="ARBA00022475"/>
    </source>
</evidence>
<feature type="transmembrane region" description="Helical" evidence="4">
    <location>
        <begin position="408"/>
        <end position="425"/>
    </location>
</feature>
<name>A0A7W6K5I9_9HYPH</name>
<evidence type="ECO:0000256" key="3">
    <source>
        <dbReference type="ARBA" id="ARBA00023136"/>
    </source>
</evidence>
<feature type="chain" id="PRO_5030574879" evidence="5">
    <location>
        <begin position="25"/>
        <end position="694"/>
    </location>
</feature>
<feature type="transmembrane region" description="Helical" evidence="4">
    <location>
        <begin position="488"/>
        <end position="513"/>
    </location>
</feature>
<evidence type="ECO:0000313" key="7">
    <source>
        <dbReference type="EMBL" id="MBB4104417.1"/>
    </source>
</evidence>
<keyword evidence="3 4" id="KW-0472">Membrane</keyword>
<feature type="transmembrane region" description="Helical" evidence="4">
    <location>
        <begin position="437"/>
        <end position="454"/>
    </location>
</feature>
<accession>A0A7W6K5I9</accession>
<dbReference type="PIRSF" id="PIRSF036354">
    <property type="entry name" value="NosR"/>
    <property type="match status" value="1"/>
</dbReference>
<dbReference type="GO" id="GO:0045893">
    <property type="term" value="P:positive regulation of DNA-templated transcription"/>
    <property type="evidence" value="ECO:0007669"/>
    <property type="project" value="InterPro"/>
</dbReference>
<sequence>MGRRLARWIALVLAVLALASGVAAEPLSRAKLQEMIVPPYALGEPVNDKGVWTLLNSGGAEAGYVFETGPLAPLPGFSGAPINMLVTIDRDARFIDVRLVSHNEPIFVSGLGEAPFRAFLEQYRGHSIREPMVVGTPYGNAGGGSDLVYLDGVTKATASVRIAHESILAATLAVAREKMQGVSAGPPVKPDPAVDIALDWPALVERGLARHLRVTNSELDKAFAGTLWAHDDPDAKAEPDGLYLDLWAVDIGPPSAARAVLSAESFADLQRFLQVSPNDEPVLVIDAGRHGLVSESFVRNTAPDRLSAMQDGLPVALRDSDLLFQRRPDVPEGTAMILRIDRRLGFDPTREWTLSAQAVRLHGMLQPEAGSAHFTLALSADASFFTRPAQPVARPAWLDALAARKLDLAALAVFLPLLMLALGPGMHRLSQPQTIRWVRPAILAIVIVFVGWWGQGQLSIVTALAVLRSATGGGGLAVLLYDPFSLAIWAAALIGFVFWGRGLFCGWLCPFGAMQEFAHKLGRLLHLPEWNPSPRWDRRLKLGAYLALGGLFVVAFFLPEQAEKAAEIEPFKTAVTTIFRREWYFVAYALFWLGLGMVTFKGFCRYLCPLGALMAIGGVLRLRKWIPRRAQCGSPCQLCKVRCRYAAIRPTGEVAYSECFQCLDCVTIHDDKRQCVPLVLAARKQRATESGVRA</sequence>
<keyword evidence="5" id="KW-0732">Signal</keyword>
<evidence type="ECO:0000256" key="5">
    <source>
        <dbReference type="SAM" id="SignalP"/>
    </source>
</evidence>
<dbReference type="Pfam" id="PF12801">
    <property type="entry name" value="Fer4_5"/>
    <property type="match status" value="2"/>
</dbReference>